<feature type="domain" description="DUF2264" evidence="1">
    <location>
        <begin position="20"/>
        <end position="363"/>
    </location>
</feature>
<dbReference type="InterPro" id="IPR049237">
    <property type="entry name" value="DUF2264_C"/>
</dbReference>
<dbReference type="InterPro" id="IPR049349">
    <property type="entry name" value="DUF2264_N"/>
</dbReference>
<accession>A0A642V4C4</accession>
<dbReference type="OrthoDB" id="5150166at2759"/>
<dbReference type="AlphaFoldDB" id="A0A642V4C4"/>
<evidence type="ECO:0008006" key="5">
    <source>
        <dbReference type="Google" id="ProtNLM"/>
    </source>
</evidence>
<keyword evidence="4" id="KW-1185">Reference proteome</keyword>
<dbReference type="PIRSF" id="PIRSF014753">
    <property type="entry name" value="UCP014753"/>
    <property type="match status" value="1"/>
</dbReference>
<dbReference type="PANTHER" id="PTHR35339:SF4">
    <property type="entry name" value="LINALOOL DEHYDRATASE_ISOMERASE DOMAIN-CONTAINING PROTEIN"/>
    <property type="match status" value="1"/>
</dbReference>
<dbReference type="Proteomes" id="UP000761534">
    <property type="component" value="Unassembled WGS sequence"/>
</dbReference>
<dbReference type="InterPro" id="IPR016624">
    <property type="entry name" value="UCP014753"/>
</dbReference>
<proteinExistence type="predicted"/>
<protein>
    <recommendedName>
        <fullName evidence="5">DUF2264 domain-containing protein</fullName>
    </recommendedName>
</protein>
<dbReference type="EMBL" id="SWFS01000241">
    <property type="protein sequence ID" value="KAA8913053.1"/>
    <property type="molecule type" value="Genomic_DNA"/>
</dbReference>
<name>A0A642V4C4_9ASCO</name>
<organism evidence="3 4">
    <name type="scientific">Trichomonascus ciferrii</name>
    <dbReference type="NCBI Taxonomy" id="44093"/>
    <lineage>
        <taxon>Eukaryota</taxon>
        <taxon>Fungi</taxon>
        <taxon>Dikarya</taxon>
        <taxon>Ascomycota</taxon>
        <taxon>Saccharomycotina</taxon>
        <taxon>Dipodascomycetes</taxon>
        <taxon>Dipodascales</taxon>
        <taxon>Trichomonascaceae</taxon>
        <taxon>Trichomonascus</taxon>
        <taxon>Trichomonascus ciferrii complex</taxon>
    </lineage>
</organism>
<evidence type="ECO:0000313" key="3">
    <source>
        <dbReference type="EMBL" id="KAA8913053.1"/>
    </source>
</evidence>
<sequence>MVYDTHLERTSPIAGNNFETRKDVQRACMDIFTPLLKGFSPGGARVRVEESAAHFEQAAADLEGFARPLWGIVPYVYGGGKFEHWDLYRKGLANGTDPKHPEYWGDIIKEKPDQRLVEMAALGVALAMVPEHIFDPLSKEAKINVKNYLRTASEQEYVPNNWRFFRVLVVLGLRRVGGVFDQKHMDDYLQDLDSYYIDDGWYGDGENKKAIDHYGGFALHFYGLIYSVIAKEQDPKRAQEYKERSKLYAKDFRHWFSEDGASLPFGRSLTYRFAQGSFWAGLALADVEALPWGEIKGLYLRHLRWWAQHRISRLDTGLLPVGYVYPQPYMHETYNSAQSPYWAMKAFFALAVPADHPFWTSKEVEPNQVGTSVNLEIPGMVISHQKADTVALVSGPSHQPGLRKIPEKYCKFTYSTRYGFSVENTCTGMNQASVDSMIAFSDDNGETFKVRTDNEICKIFNGGLYAEWYPWPDVKVETWLLRKEGNWHIRVHRINSQTRDLQTKEGGFAVSDMERDGKLETKEHESGLTVRNRSDYTSVFDLKGNRQTFVQRSQPNTNIMFPKCVIPQLDGTVPKGKETIFAAAFAAGLGQEFGQQPELPSIQQLETLTKDALPVKCTQRTKLAQKWV</sequence>
<evidence type="ECO:0000313" key="4">
    <source>
        <dbReference type="Proteomes" id="UP000761534"/>
    </source>
</evidence>
<gene>
    <name evidence="3" type="ORF">TRICI_003301</name>
</gene>
<dbReference type="Pfam" id="PF20938">
    <property type="entry name" value="DUF2264_C"/>
    <property type="match status" value="1"/>
</dbReference>
<reference evidence="3" key="1">
    <citation type="journal article" date="2019" name="G3 (Bethesda)">
        <title>Genome Assemblies of Two Rare Opportunistic Yeast Pathogens: Diutina rugosa (syn. Candida rugosa) and Trichomonascus ciferrii (syn. Candida ciferrii).</title>
        <authorList>
            <person name="Mixao V."/>
            <person name="Saus E."/>
            <person name="Hansen A.P."/>
            <person name="Lass-Florl C."/>
            <person name="Gabaldon T."/>
        </authorList>
    </citation>
    <scope>NUCLEOTIDE SEQUENCE</scope>
    <source>
        <strain evidence="3">CBS 4856</strain>
    </source>
</reference>
<dbReference type="VEuPathDB" id="FungiDB:TRICI_003301"/>
<comment type="caution">
    <text evidence="3">The sequence shown here is derived from an EMBL/GenBank/DDBJ whole genome shotgun (WGS) entry which is preliminary data.</text>
</comment>
<dbReference type="Pfam" id="PF10022">
    <property type="entry name" value="DUF2264"/>
    <property type="match status" value="1"/>
</dbReference>
<evidence type="ECO:0000259" key="2">
    <source>
        <dbReference type="Pfam" id="PF20938"/>
    </source>
</evidence>
<feature type="domain" description="DUF2264" evidence="2">
    <location>
        <begin position="373"/>
        <end position="586"/>
    </location>
</feature>
<evidence type="ECO:0000259" key="1">
    <source>
        <dbReference type="Pfam" id="PF10022"/>
    </source>
</evidence>
<dbReference type="PANTHER" id="PTHR35339">
    <property type="entry name" value="LINALOOL DEHYDRATASE_ISOMERASE DOMAIN-CONTAINING PROTEIN"/>
    <property type="match status" value="1"/>
</dbReference>